<dbReference type="InterPro" id="IPR050937">
    <property type="entry name" value="TEC1_TEAD_TF"/>
</dbReference>
<comment type="caution">
    <text evidence="9">The sequence shown here is derived from an EMBL/GenBank/DDBJ whole genome shotgun (WGS) entry which is preliminary data.</text>
</comment>
<comment type="subcellular location">
    <subcellularLocation>
        <location evidence="1">Nucleus</location>
    </subcellularLocation>
</comment>
<dbReference type="PANTHER" id="PTHR11834:SF0">
    <property type="entry name" value="PROTEIN SCALLOPED"/>
    <property type="match status" value="1"/>
</dbReference>
<evidence type="ECO:0000256" key="3">
    <source>
        <dbReference type="ARBA" id="ARBA00023015"/>
    </source>
</evidence>
<keyword evidence="10" id="KW-1185">Reference proteome</keyword>
<dbReference type="GO" id="GO:0005634">
    <property type="term" value="C:nucleus"/>
    <property type="evidence" value="ECO:0007669"/>
    <property type="project" value="UniProtKB-SubCell"/>
</dbReference>
<feature type="compositionally biased region" description="Polar residues" evidence="7">
    <location>
        <begin position="458"/>
        <end position="469"/>
    </location>
</feature>
<dbReference type="PRINTS" id="PR00065">
    <property type="entry name" value="TEADOMAIN"/>
</dbReference>
<dbReference type="Proteomes" id="UP001161017">
    <property type="component" value="Unassembled WGS sequence"/>
</dbReference>
<feature type="region of interest" description="Disordered" evidence="7">
    <location>
        <begin position="751"/>
        <end position="776"/>
    </location>
</feature>
<keyword evidence="4" id="KW-0804">Transcription</keyword>
<feature type="compositionally biased region" description="Low complexity" evidence="7">
    <location>
        <begin position="479"/>
        <end position="491"/>
    </location>
</feature>
<keyword evidence="3" id="KW-0805">Transcription regulation</keyword>
<evidence type="ECO:0000313" key="9">
    <source>
        <dbReference type="EMBL" id="MDI1490269.1"/>
    </source>
</evidence>
<evidence type="ECO:0000256" key="7">
    <source>
        <dbReference type="SAM" id="MobiDB-lite"/>
    </source>
</evidence>
<evidence type="ECO:0000256" key="5">
    <source>
        <dbReference type="ARBA" id="ARBA00023242"/>
    </source>
</evidence>
<evidence type="ECO:0000256" key="1">
    <source>
        <dbReference type="ARBA" id="ARBA00004123"/>
    </source>
</evidence>
<dbReference type="SMART" id="SM00426">
    <property type="entry name" value="TEA"/>
    <property type="match status" value="1"/>
</dbReference>
<dbReference type="EMBL" id="JAPUFD010000011">
    <property type="protein sequence ID" value="MDI1490269.1"/>
    <property type="molecule type" value="Genomic_DNA"/>
</dbReference>
<dbReference type="AlphaFoldDB" id="A0AA43QRB5"/>
<dbReference type="GO" id="GO:0000978">
    <property type="term" value="F:RNA polymerase II cis-regulatory region sequence-specific DNA binding"/>
    <property type="evidence" value="ECO:0007669"/>
    <property type="project" value="TreeGrafter"/>
</dbReference>
<protein>
    <recommendedName>
        <fullName evidence="8">TEA domain-containing protein</fullName>
    </recommendedName>
</protein>
<dbReference type="Pfam" id="PF01285">
    <property type="entry name" value="TEA"/>
    <property type="match status" value="1"/>
</dbReference>
<organism evidence="9 10">
    <name type="scientific">Ramalina farinacea</name>
    <dbReference type="NCBI Taxonomy" id="258253"/>
    <lineage>
        <taxon>Eukaryota</taxon>
        <taxon>Fungi</taxon>
        <taxon>Dikarya</taxon>
        <taxon>Ascomycota</taxon>
        <taxon>Pezizomycotina</taxon>
        <taxon>Lecanoromycetes</taxon>
        <taxon>OSLEUM clade</taxon>
        <taxon>Lecanoromycetidae</taxon>
        <taxon>Lecanorales</taxon>
        <taxon>Lecanorineae</taxon>
        <taxon>Ramalinaceae</taxon>
        <taxon>Ramalina</taxon>
    </lineage>
</organism>
<feature type="region of interest" description="Disordered" evidence="7">
    <location>
        <begin position="365"/>
        <end position="384"/>
    </location>
</feature>
<feature type="compositionally biased region" description="Polar residues" evidence="7">
    <location>
        <begin position="439"/>
        <end position="449"/>
    </location>
</feature>
<accession>A0AA43QRB5</accession>
<evidence type="ECO:0000256" key="4">
    <source>
        <dbReference type="ARBA" id="ARBA00023163"/>
    </source>
</evidence>
<gene>
    <name evidence="9" type="ORF">OHK93_001469</name>
</gene>
<keyword evidence="5" id="KW-0539">Nucleus</keyword>
<feature type="compositionally biased region" description="Basic and acidic residues" evidence="7">
    <location>
        <begin position="758"/>
        <end position="776"/>
    </location>
</feature>
<dbReference type="PROSITE" id="PS51088">
    <property type="entry name" value="TEA_2"/>
    <property type="match status" value="1"/>
</dbReference>
<evidence type="ECO:0000256" key="2">
    <source>
        <dbReference type="ARBA" id="ARBA00008421"/>
    </source>
</evidence>
<evidence type="ECO:0000313" key="10">
    <source>
        <dbReference type="Proteomes" id="UP001161017"/>
    </source>
</evidence>
<comment type="similarity">
    <text evidence="2">Belongs to the TEC1 family.</text>
</comment>
<feature type="DNA-binding region" description="TEA" evidence="6">
    <location>
        <begin position="142"/>
        <end position="216"/>
    </location>
</feature>
<feature type="region of interest" description="Disordered" evidence="7">
    <location>
        <begin position="419"/>
        <end position="507"/>
    </location>
</feature>
<dbReference type="Gene3D" id="6.10.20.40">
    <property type="entry name" value="TEA/ATTS domain"/>
    <property type="match status" value="1"/>
</dbReference>
<evidence type="ECO:0000259" key="8">
    <source>
        <dbReference type="PROSITE" id="PS51088"/>
    </source>
</evidence>
<dbReference type="InterPro" id="IPR000818">
    <property type="entry name" value="TEA/ATTS_dom"/>
</dbReference>
<dbReference type="InterPro" id="IPR038096">
    <property type="entry name" value="TEA/ATTS_sf"/>
</dbReference>
<name>A0AA43QRB5_9LECA</name>
<reference evidence="9" key="1">
    <citation type="journal article" date="2023" name="Genome Biol. Evol.">
        <title>First Whole Genome Sequence and Flow Cytometry Genome Size Data for the Lichen-Forming Fungus Ramalina farinacea (Ascomycota).</title>
        <authorList>
            <person name="Llewellyn T."/>
            <person name="Mian S."/>
            <person name="Hill R."/>
            <person name="Leitch I.J."/>
            <person name="Gaya E."/>
        </authorList>
    </citation>
    <scope>NUCLEOTIDE SEQUENCE</scope>
    <source>
        <strain evidence="9">LIQ254RAFAR</strain>
    </source>
</reference>
<evidence type="ECO:0000256" key="6">
    <source>
        <dbReference type="PROSITE-ProRule" id="PRU00505"/>
    </source>
</evidence>
<feature type="domain" description="TEA" evidence="8">
    <location>
        <begin position="142"/>
        <end position="216"/>
    </location>
</feature>
<dbReference type="GO" id="GO:0005667">
    <property type="term" value="C:transcription regulator complex"/>
    <property type="evidence" value="ECO:0007669"/>
    <property type="project" value="TreeGrafter"/>
</dbReference>
<feature type="region of interest" description="Disordered" evidence="7">
    <location>
        <begin position="649"/>
        <end position="674"/>
    </location>
</feature>
<feature type="compositionally biased region" description="Polar residues" evidence="7">
    <location>
        <begin position="655"/>
        <end position="674"/>
    </location>
</feature>
<sequence>MDPYQHQRVLLSNGPAASSEASLRFDYSYGTDDANQHATYFGHHEASHSLVESKSGILQDTSGNAGYLEEFAYTHDSIQLKYETKAPPSPHSPPLYSAEAAIKGELEHRRRPRFTVGALNLDRCELESPRYILYREKQRKARKGPAGPWTDEVEAAFQNAVRLYAGRGRKKEECEGKLSGGNEFISREIRLQTGKLIDRKKVSSHIQVLKGLLKDNPKSGLRLIDKFVERSKMAINLSIKFTDGSVHDRWLLQTKIHHRSDLVYERSHENLSVSALGDGSLRINLAFGAHYWARLFGGWNEVKMAARRSGTVDHIRQVEQDQRQYLERLHVTQELWTTSKDDSTNPVRMAVLLWKFHQTVQSQTPTTSWRRLIPPPAQQHDQMPNQELEQLPLKSEDLLYQGAIPGKLRISAIPEIPKPSVWRGPFPGASPRIPRSLDQPPSENSSPKTSSHDDGGSSFPSSLATSFDPSSCDPKYPASLSQQGSLDSQDGFSMYPYLDTSPQQDANFDPQLLQMDERAFETENLHQSRELYAVEETPYYSQDQSQPFVGNIPEFPSFDGTYDSQMMEEMPVLEPTQQLMAYETLVPQLEMPDHVVTQEHHCARITEVTSPATQIESPLAAPRARSISQAHILQLQHFEELTPGFILPEDHASPTGLSPSIAQQSKATAQDQAQPTALHKEELADWELTFSDSLEVAAPPSESIDAIAPEVRGLLLPNPTPAPAADGGHDESYEFLRGAMERLEDGWEPLEGAMPSEEESRRWGEEMASEGRVDPVKVEVVDAGGASQESNETLGFIKVEKVEEDGGSGE</sequence>
<dbReference type="GO" id="GO:0000981">
    <property type="term" value="F:DNA-binding transcription factor activity, RNA polymerase II-specific"/>
    <property type="evidence" value="ECO:0007669"/>
    <property type="project" value="TreeGrafter"/>
</dbReference>
<proteinExistence type="inferred from homology"/>
<dbReference type="PANTHER" id="PTHR11834">
    <property type="entry name" value="TRANSCRIPTIONAL ENHANCER FACTOR TEF RELATED"/>
    <property type="match status" value="1"/>
</dbReference>